<dbReference type="InterPro" id="IPR000847">
    <property type="entry name" value="LysR_HTH_N"/>
</dbReference>
<dbReference type="PANTHER" id="PTHR30126:SF81">
    <property type="entry name" value="HTH-TYPE TRANSCRIPTIONAL REGULATOR ILVY"/>
    <property type="match status" value="1"/>
</dbReference>
<evidence type="ECO:0000256" key="3">
    <source>
        <dbReference type="ARBA" id="ARBA00023125"/>
    </source>
</evidence>
<evidence type="ECO:0000313" key="7">
    <source>
        <dbReference type="Proteomes" id="UP001548189"/>
    </source>
</evidence>
<dbReference type="InterPro" id="IPR005119">
    <property type="entry name" value="LysR_subst-bd"/>
</dbReference>
<dbReference type="RefSeq" id="WP_353896326.1">
    <property type="nucleotide sequence ID" value="NZ_JBEVCJ010000013.1"/>
</dbReference>
<accession>A0ABV2BUY2</accession>
<comment type="similarity">
    <text evidence="1">Belongs to the LysR transcriptional regulatory family.</text>
</comment>
<keyword evidence="7" id="KW-1185">Reference proteome</keyword>
<feature type="domain" description="HTH lysR-type" evidence="5">
    <location>
        <begin position="1"/>
        <end position="58"/>
    </location>
</feature>
<dbReference type="Gene3D" id="1.10.10.10">
    <property type="entry name" value="Winged helix-like DNA-binding domain superfamily/Winged helix DNA-binding domain"/>
    <property type="match status" value="1"/>
</dbReference>
<name>A0ABV2BUY2_9GAMM</name>
<reference evidence="6 7" key="1">
    <citation type="submission" date="2024-06" db="EMBL/GenBank/DDBJ databases">
        <authorList>
            <person name="Li F."/>
        </authorList>
    </citation>
    <scope>NUCLEOTIDE SEQUENCE [LARGE SCALE GENOMIC DNA]</scope>
    <source>
        <strain evidence="6 7">GXAS 311</strain>
    </source>
</reference>
<dbReference type="PANTHER" id="PTHR30126">
    <property type="entry name" value="HTH-TYPE TRANSCRIPTIONAL REGULATOR"/>
    <property type="match status" value="1"/>
</dbReference>
<keyword evidence="4" id="KW-0804">Transcription</keyword>
<proteinExistence type="inferred from homology"/>
<protein>
    <submittedName>
        <fullName evidence="6">HTH-type transcriptional activator IlvY</fullName>
    </submittedName>
</protein>
<dbReference type="InterPro" id="IPR036390">
    <property type="entry name" value="WH_DNA-bd_sf"/>
</dbReference>
<organism evidence="6 7">
    <name type="scientific">Aliikangiella maris</name>
    <dbReference type="NCBI Taxonomy" id="3162458"/>
    <lineage>
        <taxon>Bacteria</taxon>
        <taxon>Pseudomonadati</taxon>
        <taxon>Pseudomonadota</taxon>
        <taxon>Gammaproteobacteria</taxon>
        <taxon>Oceanospirillales</taxon>
        <taxon>Pleioneaceae</taxon>
        <taxon>Aliikangiella</taxon>
    </lineage>
</organism>
<comment type="caution">
    <text evidence="6">The sequence shown here is derived from an EMBL/GenBank/DDBJ whole genome shotgun (WGS) entry which is preliminary data.</text>
</comment>
<evidence type="ECO:0000313" key="6">
    <source>
        <dbReference type="EMBL" id="MET1255740.1"/>
    </source>
</evidence>
<evidence type="ECO:0000256" key="4">
    <source>
        <dbReference type="ARBA" id="ARBA00023163"/>
    </source>
</evidence>
<dbReference type="EMBL" id="JBEVCJ010000013">
    <property type="protein sequence ID" value="MET1255740.1"/>
    <property type="molecule type" value="Genomic_DNA"/>
</dbReference>
<evidence type="ECO:0000256" key="1">
    <source>
        <dbReference type="ARBA" id="ARBA00009437"/>
    </source>
</evidence>
<gene>
    <name evidence="6" type="primary">ilvY</name>
    <name evidence="6" type="ORF">ABVT43_11440</name>
</gene>
<evidence type="ECO:0000256" key="2">
    <source>
        <dbReference type="ARBA" id="ARBA00023015"/>
    </source>
</evidence>
<dbReference type="SUPFAM" id="SSF53850">
    <property type="entry name" value="Periplasmic binding protein-like II"/>
    <property type="match status" value="1"/>
</dbReference>
<dbReference type="Pfam" id="PF00126">
    <property type="entry name" value="HTH_1"/>
    <property type="match status" value="1"/>
</dbReference>
<dbReference type="Pfam" id="PF03466">
    <property type="entry name" value="LysR_substrate"/>
    <property type="match status" value="1"/>
</dbReference>
<dbReference type="Proteomes" id="UP001548189">
    <property type="component" value="Unassembled WGS sequence"/>
</dbReference>
<evidence type="ECO:0000259" key="5">
    <source>
        <dbReference type="PROSITE" id="PS50931"/>
    </source>
</evidence>
<dbReference type="Gene3D" id="3.40.190.290">
    <property type="match status" value="1"/>
</dbReference>
<dbReference type="SUPFAM" id="SSF46785">
    <property type="entry name" value="Winged helix' DNA-binding domain"/>
    <property type="match status" value="1"/>
</dbReference>
<keyword evidence="2" id="KW-0805">Transcription regulation</keyword>
<keyword evidence="3" id="KW-0238">DNA-binding</keyword>
<sequence length="296" mass="33758">MNIRDLQAFLHLSQSLHFSQTAKAIHASPSTLSRMIQRLEGEFGQALFERDNRSVRLTYAGKRFIRFAEVVVQEWHQLRQEFTANSQQLSGEITIYCTVTAAHLYLANLIERFRRLYPEVEIILETGNVSVAYDKVEQRAVDFAFAVARENTPEKFAFQHLHHVPFKLIAPKQVTHFSRYIQPTHIDWQQLPFVVPESGPASERLIEWFNKMNIQPKIYAHVTGHEAIVSMTALGCGVSAIPQPVLELSPVKDKVQVLPVPFNPQPFDLGVVCLRKRLDVALVSAFWQLVVESASE</sequence>
<dbReference type="PROSITE" id="PS50931">
    <property type="entry name" value="HTH_LYSR"/>
    <property type="match status" value="1"/>
</dbReference>
<dbReference type="InterPro" id="IPR036388">
    <property type="entry name" value="WH-like_DNA-bd_sf"/>
</dbReference>
<dbReference type="NCBIfam" id="NF008722">
    <property type="entry name" value="PRK11716.1"/>
    <property type="match status" value="1"/>
</dbReference>